<feature type="transmembrane region" description="Helical" evidence="9">
    <location>
        <begin position="21"/>
        <end position="40"/>
    </location>
</feature>
<protein>
    <submittedName>
        <fullName evidence="12">ABC transporter ATP-binding protein</fullName>
    </submittedName>
</protein>
<feature type="transmembrane region" description="Helical" evidence="9">
    <location>
        <begin position="283"/>
        <end position="305"/>
    </location>
</feature>
<dbReference type="Proteomes" id="UP000016842">
    <property type="component" value="Unassembled WGS sequence"/>
</dbReference>
<dbReference type="InterPro" id="IPR014223">
    <property type="entry name" value="ABC_CydC/D"/>
</dbReference>
<keyword evidence="7 9" id="KW-1133">Transmembrane helix</keyword>
<dbReference type="PANTHER" id="PTHR24221">
    <property type="entry name" value="ATP-BINDING CASSETTE SUB-FAMILY B"/>
    <property type="match status" value="1"/>
</dbReference>
<evidence type="ECO:0000256" key="1">
    <source>
        <dbReference type="ARBA" id="ARBA00004533"/>
    </source>
</evidence>
<comment type="subcellular location">
    <subcellularLocation>
        <location evidence="1">Cell inner membrane</location>
    </subcellularLocation>
    <subcellularLocation>
        <location evidence="2">Cell membrane</location>
        <topology evidence="2">Multi-pass membrane protein</topology>
    </subcellularLocation>
</comment>
<proteinExistence type="inferred from homology"/>
<organism evidence="12 13">
    <name type="scientific">Brucella intermedia 229E</name>
    <dbReference type="NCBI Taxonomy" id="1337887"/>
    <lineage>
        <taxon>Bacteria</taxon>
        <taxon>Pseudomonadati</taxon>
        <taxon>Pseudomonadota</taxon>
        <taxon>Alphaproteobacteria</taxon>
        <taxon>Hyphomicrobiales</taxon>
        <taxon>Brucellaceae</taxon>
        <taxon>Brucella/Ochrobactrum group</taxon>
        <taxon>Brucella</taxon>
    </lineage>
</organism>
<dbReference type="InterPro" id="IPR003439">
    <property type="entry name" value="ABC_transporter-like_ATP-bd"/>
</dbReference>
<dbReference type="SMART" id="SM00382">
    <property type="entry name" value="AAA"/>
    <property type="match status" value="1"/>
</dbReference>
<dbReference type="Gene3D" id="3.40.50.300">
    <property type="entry name" value="P-loop containing nucleotide triphosphate hydrolases"/>
    <property type="match status" value="1"/>
</dbReference>
<feature type="domain" description="ABC transporter" evidence="10">
    <location>
        <begin position="344"/>
        <end position="562"/>
    </location>
</feature>
<dbReference type="GO" id="GO:0005524">
    <property type="term" value="F:ATP binding"/>
    <property type="evidence" value="ECO:0007669"/>
    <property type="project" value="UniProtKB-KW"/>
</dbReference>
<comment type="similarity">
    <text evidence="3">Belongs to the ABC transporter superfamily.</text>
</comment>
<evidence type="ECO:0000256" key="3">
    <source>
        <dbReference type="ARBA" id="ARBA00005417"/>
    </source>
</evidence>
<dbReference type="PROSITE" id="PS50893">
    <property type="entry name" value="ABC_TRANSPORTER_2"/>
    <property type="match status" value="1"/>
</dbReference>
<dbReference type="EMBL" id="ASXJ01000181">
    <property type="protein sequence ID" value="ERM01247.1"/>
    <property type="molecule type" value="Genomic_DNA"/>
</dbReference>
<name>U4VEI5_9HYPH</name>
<dbReference type="InterPro" id="IPR027417">
    <property type="entry name" value="P-loop_NTPase"/>
</dbReference>
<accession>U4VEI5</accession>
<dbReference type="Pfam" id="PF00005">
    <property type="entry name" value="ABC_tran"/>
    <property type="match status" value="1"/>
</dbReference>
<evidence type="ECO:0000256" key="7">
    <source>
        <dbReference type="ARBA" id="ARBA00022989"/>
    </source>
</evidence>
<dbReference type="PROSITE" id="PS50929">
    <property type="entry name" value="ABC_TM1F"/>
    <property type="match status" value="1"/>
</dbReference>
<evidence type="ECO:0000256" key="5">
    <source>
        <dbReference type="ARBA" id="ARBA00022741"/>
    </source>
</evidence>
<dbReference type="NCBIfam" id="TIGR02868">
    <property type="entry name" value="CydC"/>
    <property type="match status" value="1"/>
</dbReference>
<dbReference type="PROSITE" id="PS00211">
    <property type="entry name" value="ABC_TRANSPORTER_1"/>
    <property type="match status" value="1"/>
</dbReference>
<evidence type="ECO:0000256" key="8">
    <source>
        <dbReference type="ARBA" id="ARBA00023136"/>
    </source>
</evidence>
<evidence type="ECO:0000313" key="12">
    <source>
        <dbReference type="EMBL" id="ERM01247.1"/>
    </source>
</evidence>
<dbReference type="InterPro" id="IPR036640">
    <property type="entry name" value="ABC1_TM_sf"/>
</dbReference>
<keyword evidence="8 9" id="KW-0472">Membrane</keyword>
<dbReference type="InterPro" id="IPR011527">
    <property type="entry name" value="ABC1_TM_dom"/>
</dbReference>
<evidence type="ECO:0000313" key="13">
    <source>
        <dbReference type="Proteomes" id="UP000016842"/>
    </source>
</evidence>
<dbReference type="PANTHER" id="PTHR24221:SF654">
    <property type="entry name" value="ATP-BINDING CASSETTE SUB-FAMILY B MEMBER 6"/>
    <property type="match status" value="1"/>
</dbReference>
<reference evidence="12 13" key="1">
    <citation type="journal article" date="2014" name="FEMS Microbiol. Lett.">
        <title>Genome sequencing analysis reveals virulence-related gene content of Ochrobactrum intermedium strain 229E, a urease-positive strain isolated from the human gastric niche.</title>
        <authorList>
            <person name="Kulkarni G.J."/>
            <person name="Shetty S."/>
            <person name="Dharne M.S."/>
            <person name="Shouche Y.S."/>
        </authorList>
    </citation>
    <scope>NUCLEOTIDE SEQUENCE [LARGE SCALE GENOMIC DNA]</scope>
    <source>
        <strain evidence="12 13">229E</strain>
    </source>
</reference>
<evidence type="ECO:0000256" key="6">
    <source>
        <dbReference type="ARBA" id="ARBA00022840"/>
    </source>
</evidence>
<dbReference type="GO" id="GO:0034775">
    <property type="term" value="P:glutathione transmembrane transport"/>
    <property type="evidence" value="ECO:0007669"/>
    <property type="project" value="InterPro"/>
</dbReference>
<keyword evidence="5" id="KW-0547">Nucleotide-binding</keyword>
<evidence type="ECO:0000256" key="9">
    <source>
        <dbReference type="SAM" id="Phobius"/>
    </source>
</evidence>
<dbReference type="GO" id="GO:0140359">
    <property type="term" value="F:ABC-type transporter activity"/>
    <property type="evidence" value="ECO:0007669"/>
    <property type="project" value="InterPro"/>
</dbReference>
<keyword evidence="6 12" id="KW-0067">ATP-binding</keyword>
<dbReference type="SUPFAM" id="SSF52540">
    <property type="entry name" value="P-loop containing nucleoside triphosphate hydrolases"/>
    <property type="match status" value="1"/>
</dbReference>
<dbReference type="SUPFAM" id="SSF90123">
    <property type="entry name" value="ABC transporter transmembrane region"/>
    <property type="match status" value="1"/>
</dbReference>
<keyword evidence="4 9" id="KW-0812">Transmembrane</keyword>
<evidence type="ECO:0000259" key="11">
    <source>
        <dbReference type="PROSITE" id="PS50929"/>
    </source>
</evidence>
<dbReference type="InterPro" id="IPR039421">
    <property type="entry name" value="Type_1_exporter"/>
</dbReference>
<dbReference type="InterPro" id="IPR017871">
    <property type="entry name" value="ABC_transporter-like_CS"/>
</dbReference>
<evidence type="ECO:0000256" key="2">
    <source>
        <dbReference type="ARBA" id="ARBA00004651"/>
    </source>
</evidence>
<dbReference type="InterPro" id="IPR003593">
    <property type="entry name" value="AAA+_ATPase"/>
</dbReference>
<evidence type="ECO:0000259" key="10">
    <source>
        <dbReference type="PROSITE" id="PS50893"/>
    </source>
</evidence>
<feature type="domain" description="ABC transmembrane type-1" evidence="11">
    <location>
        <begin position="21"/>
        <end position="299"/>
    </location>
</feature>
<evidence type="ECO:0000256" key="4">
    <source>
        <dbReference type="ARBA" id="ARBA00022692"/>
    </source>
</evidence>
<dbReference type="Gene3D" id="1.20.1560.10">
    <property type="entry name" value="ABC transporter type 1, transmembrane domain"/>
    <property type="match status" value="1"/>
</dbReference>
<sequence>MNGFQSLQPILRLFFRTKGTALLAGIATATVTVLAGIALLGLSGGWFITATAIAGMSIATAVVFDVFAPAAGIRLLAILRTGSRYLERLVTHDATLAILAALREKLFRSWARPSAANTLLKRPARLLFRLTADIDALDSLYLRVVVPVGAALATALVAGIALGLMNPVFGLVVATVLLAAGLCIPLAAARRSEKSMRQRVKGTEALRARTVDLVAGQTELLMAGRLADQKLALARADGYIAASDRRLNRIEIVTGAGFGIVHASLLAGGLVAVGLLMRSETIGAPPVAALGMLVILGAMEPFSALRRGAMELGRTVLAAKRVAPQLTDEAEPAAPQKPANGKAVQLKSVSVRHEGAERDALKNITFDIAAGERVAIVGTSGAGKSTLFSLLAGEIRATRGSVEVLPTRLLTQRTELFQDSLRDNLRLARADAGDHELMDALDAAGLGTFIRELPAGGLNAMLGEGGLGGLSGGQARRLALARLFLTDAPLWLLDEPTEGLDSATAEDVLERLKARAGSRTLLIATHIRREARICERIIVLNQGALIESVGKETGRFDEILENMR</sequence>
<feature type="transmembrane region" description="Helical" evidence="9">
    <location>
        <begin position="140"/>
        <end position="162"/>
    </location>
</feature>
<dbReference type="GO" id="GO:0045454">
    <property type="term" value="P:cell redox homeostasis"/>
    <property type="evidence" value="ECO:0007669"/>
    <property type="project" value="InterPro"/>
</dbReference>
<feature type="transmembrane region" description="Helical" evidence="9">
    <location>
        <begin position="46"/>
        <end position="79"/>
    </location>
</feature>
<dbReference type="GO" id="GO:0016887">
    <property type="term" value="F:ATP hydrolysis activity"/>
    <property type="evidence" value="ECO:0007669"/>
    <property type="project" value="InterPro"/>
</dbReference>
<gene>
    <name evidence="12" type="ORF">Q644_22695</name>
</gene>
<feature type="transmembrane region" description="Helical" evidence="9">
    <location>
        <begin position="252"/>
        <end position="277"/>
    </location>
</feature>
<feature type="transmembrane region" description="Helical" evidence="9">
    <location>
        <begin position="168"/>
        <end position="189"/>
    </location>
</feature>
<dbReference type="AlphaFoldDB" id="U4VEI5"/>
<dbReference type="GO" id="GO:0005886">
    <property type="term" value="C:plasma membrane"/>
    <property type="evidence" value="ECO:0007669"/>
    <property type="project" value="UniProtKB-SubCell"/>
</dbReference>
<dbReference type="PATRIC" id="fig|1337887.3.peg.3282"/>
<comment type="caution">
    <text evidence="12">The sequence shown here is derived from an EMBL/GenBank/DDBJ whole genome shotgun (WGS) entry which is preliminary data.</text>
</comment>